<gene>
    <name evidence="1" type="ORF">HINF_LOCUS18910</name>
    <name evidence="2" type="ORF">HINF_LOCUS76688</name>
</gene>
<organism evidence="1">
    <name type="scientific">Hexamita inflata</name>
    <dbReference type="NCBI Taxonomy" id="28002"/>
    <lineage>
        <taxon>Eukaryota</taxon>
        <taxon>Metamonada</taxon>
        <taxon>Diplomonadida</taxon>
        <taxon>Hexamitidae</taxon>
        <taxon>Hexamitinae</taxon>
        <taxon>Hexamita</taxon>
    </lineage>
</organism>
<evidence type="ECO:0000313" key="1">
    <source>
        <dbReference type="EMBL" id="CAI9931265.1"/>
    </source>
</evidence>
<reference evidence="2 3" key="2">
    <citation type="submission" date="2024-07" db="EMBL/GenBank/DDBJ databases">
        <authorList>
            <person name="Akdeniz Z."/>
        </authorList>
    </citation>
    <scope>NUCLEOTIDE SEQUENCE [LARGE SCALE GENOMIC DNA]</scope>
</reference>
<accession>A0AA86P6G3</accession>
<protein>
    <submittedName>
        <fullName evidence="2">Hypothetical_protein</fullName>
    </submittedName>
</protein>
<dbReference type="EMBL" id="CAXDID020000722">
    <property type="protein sequence ID" value="CAL6111816.1"/>
    <property type="molecule type" value="Genomic_DNA"/>
</dbReference>
<reference evidence="1" key="1">
    <citation type="submission" date="2023-06" db="EMBL/GenBank/DDBJ databases">
        <authorList>
            <person name="Kurt Z."/>
        </authorList>
    </citation>
    <scope>NUCLEOTIDE SEQUENCE</scope>
</reference>
<name>A0AA86P6G3_9EUKA</name>
<proteinExistence type="predicted"/>
<evidence type="ECO:0000313" key="2">
    <source>
        <dbReference type="EMBL" id="CAL6111816.1"/>
    </source>
</evidence>
<dbReference type="EMBL" id="CATOUU010000479">
    <property type="protein sequence ID" value="CAI9931265.1"/>
    <property type="molecule type" value="Genomic_DNA"/>
</dbReference>
<sequence length="111" mass="12411">MKNIIPATIATAIITPIAIPMPVPVLNFELDSGSSLLQNTVQGERCWKSKIHIWYYCSRKRTRIVQTPATASFTTLLEEDACLWCGASNSGPDVARVNLVDREHLSKLTYY</sequence>
<dbReference type="Proteomes" id="UP001642409">
    <property type="component" value="Unassembled WGS sequence"/>
</dbReference>
<dbReference type="AlphaFoldDB" id="A0AA86P6G3"/>
<comment type="caution">
    <text evidence="1">The sequence shown here is derived from an EMBL/GenBank/DDBJ whole genome shotgun (WGS) entry which is preliminary data.</text>
</comment>
<keyword evidence="3" id="KW-1185">Reference proteome</keyword>
<evidence type="ECO:0000313" key="3">
    <source>
        <dbReference type="Proteomes" id="UP001642409"/>
    </source>
</evidence>